<dbReference type="RefSeq" id="WP_146531762.1">
    <property type="nucleotide sequence ID" value="NZ_SJPV01000053.1"/>
</dbReference>
<feature type="domain" description="Putative collagen-binding" evidence="1">
    <location>
        <begin position="76"/>
        <end position="152"/>
    </location>
</feature>
<dbReference type="PANTHER" id="PTHR37836">
    <property type="entry name" value="LMO1036 PROTEIN"/>
    <property type="match status" value="1"/>
</dbReference>
<dbReference type="OrthoDB" id="59486at2"/>
<comment type="caution">
    <text evidence="3">The sequence shown here is derived from an EMBL/GenBank/DDBJ whole genome shotgun (WGS) entry which is preliminary data.</text>
</comment>
<gene>
    <name evidence="3" type="ORF">Poly41_71540</name>
</gene>
<evidence type="ECO:0000259" key="2">
    <source>
        <dbReference type="Pfam" id="PF13204"/>
    </source>
</evidence>
<dbReference type="Pfam" id="PF13204">
    <property type="entry name" value="Apiosidase"/>
    <property type="match status" value="1"/>
</dbReference>
<evidence type="ECO:0000259" key="1">
    <source>
        <dbReference type="Pfam" id="PF12904"/>
    </source>
</evidence>
<evidence type="ECO:0000313" key="4">
    <source>
        <dbReference type="Proteomes" id="UP000319143"/>
    </source>
</evidence>
<dbReference type="Proteomes" id="UP000319143">
    <property type="component" value="Unassembled WGS sequence"/>
</dbReference>
<organism evidence="3 4">
    <name type="scientific">Novipirellula artificiosorum</name>
    <dbReference type="NCBI Taxonomy" id="2528016"/>
    <lineage>
        <taxon>Bacteria</taxon>
        <taxon>Pseudomonadati</taxon>
        <taxon>Planctomycetota</taxon>
        <taxon>Planctomycetia</taxon>
        <taxon>Pirellulales</taxon>
        <taxon>Pirellulaceae</taxon>
        <taxon>Novipirellula</taxon>
    </lineage>
</organism>
<dbReference type="PANTHER" id="PTHR37836:SF3">
    <property type="entry name" value="ENDOGLUCANASE"/>
    <property type="match status" value="1"/>
</dbReference>
<proteinExistence type="predicted"/>
<feature type="domain" description="Apiosidase-like catalytic" evidence="2">
    <location>
        <begin position="8"/>
        <end position="63"/>
    </location>
</feature>
<sequence length="174" mass="19987">MGLSHGMGGCGHTYGDHNIWQMWLPTRPPKSIARTPWTEALHHPGSQQMKYFRDLFEARPFWEMRRDKAMTMDSENVHAGWAQDGSFGVVYRPQGQPVTVSLEQISGESINVWWFNPRQNSSQLIGEFKRTKTRRFTPPSAGRNNDWVLVIDNASLSLPRLGFSYQNLIPKVKN</sequence>
<keyword evidence="4" id="KW-1185">Reference proteome</keyword>
<accession>A0A5C6CDI0</accession>
<name>A0A5C6CDI0_9BACT</name>
<reference evidence="3 4" key="1">
    <citation type="submission" date="2019-02" db="EMBL/GenBank/DDBJ databases">
        <title>Deep-cultivation of Planctomycetes and their phenomic and genomic characterization uncovers novel biology.</title>
        <authorList>
            <person name="Wiegand S."/>
            <person name="Jogler M."/>
            <person name="Boedeker C."/>
            <person name="Pinto D."/>
            <person name="Vollmers J."/>
            <person name="Rivas-Marin E."/>
            <person name="Kohn T."/>
            <person name="Peeters S.H."/>
            <person name="Heuer A."/>
            <person name="Rast P."/>
            <person name="Oberbeckmann S."/>
            <person name="Bunk B."/>
            <person name="Jeske O."/>
            <person name="Meyerdierks A."/>
            <person name="Storesund J.E."/>
            <person name="Kallscheuer N."/>
            <person name="Luecker S."/>
            <person name="Lage O.M."/>
            <person name="Pohl T."/>
            <person name="Merkel B.J."/>
            <person name="Hornburger P."/>
            <person name="Mueller R.-W."/>
            <person name="Bruemmer F."/>
            <person name="Labrenz M."/>
            <person name="Spormann A.M."/>
            <person name="Op Den Camp H."/>
            <person name="Overmann J."/>
            <person name="Amann R."/>
            <person name="Jetten M.S.M."/>
            <person name="Mascher T."/>
            <person name="Medema M.H."/>
            <person name="Devos D.P."/>
            <person name="Kaster A.-K."/>
            <person name="Ovreas L."/>
            <person name="Rohde M."/>
            <person name="Galperin M.Y."/>
            <person name="Jogler C."/>
        </authorList>
    </citation>
    <scope>NUCLEOTIDE SEQUENCE [LARGE SCALE GENOMIC DNA]</scope>
    <source>
        <strain evidence="3 4">Poly41</strain>
    </source>
</reference>
<protein>
    <submittedName>
        <fullName evidence="3">Putative collagen-binding domain of a collagenase</fullName>
    </submittedName>
</protein>
<dbReference type="AlphaFoldDB" id="A0A5C6CDI0"/>
<dbReference type="InterPro" id="IPR025277">
    <property type="entry name" value="Apiosidase-like_cat_dom"/>
</dbReference>
<evidence type="ECO:0000313" key="3">
    <source>
        <dbReference type="EMBL" id="TWU21426.1"/>
    </source>
</evidence>
<dbReference type="Pfam" id="PF12904">
    <property type="entry name" value="Collagen_bind_2"/>
    <property type="match status" value="1"/>
</dbReference>
<dbReference type="InterPro" id="IPR024749">
    <property type="entry name" value="Collagen-bd_put"/>
</dbReference>
<dbReference type="EMBL" id="SJPV01000053">
    <property type="protein sequence ID" value="TWU21426.1"/>
    <property type="molecule type" value="Genomic_DNA"/>
</dbReference>